<proteinExistence type="predicted"/>
<comment type="caution">
    <text evidence="1">The sequence shown here is derived from an EMBL/GenBank/DDBJ whole genome shotgun (WGS) entry which is preliminary data.</text>
</comment>
<dbReference type="Proteomes" id="UP000689195">
    <property type="component" value="Unassembled WGS sequence"/>
</dbReference>
<gene>
    <name evidence="1" type="ORF">PPENT_87.1.T0910154</name>
</gene>
<keyword evidence="2" id="KW-1185">Reference proteome</keyword>
<dbReference type="EMBL" id="CAJJDO010000091">
    <property type="protein sequence ID" value="CAD8188465.1"/>
    <property type="molecule type" value="Genomic_DNA"/>
</dbReference>
<dbReference type="AlphaFoldDB" id="A0A8S1WIB6"/>
<reference evidence="1" key="1">
    <citation type="submission" date="2021-01" db="EMBL/GenBank/DDBJ databases">
        <authorList>
            <consortium name="Genoscope - CEA"/>
            <person name="William W."/>
        </authorList>
    </citation>
    <scope>NUCLEOTIDE SEQUENCE</scope>
</reference>
<evidence type="ECO:0000313" key="1">
    <source>
        <dbReference type="EMBL" id="CAD8188465.1"/>
    </source>
</evidence>
<dbReference type="OrthoDB" id="10623953at2759"/>
<name>A0A8S1WIB6_9CILI</name>
<organism evidence="1 2">
    <name type="scientific">Paramecium pentaurelia</name>
    <dbReference type="NCBI Taxonomy" id="43138"/>
    <lineage>
        <taxon>Eukaryota</taxon>
        <taxon>Sar</taxon>
        <taxon>Alveolata</taxon>
        <taxon>Ciliophora</taxon>
        <taxon>Intramacronucleata</taxon>
        <taxon>Oligohymenophorea</taxon>
        <taxon>Peniculida</taxon>
        <taxon>Parameciidae</taxon>
        <taxon>Paramecium</taxon>
    </lineage>
</organism>
<sequence>MLYLFSDEFISIFQIKVQNCIVINNFVQQLFNNKSTNSQVQVIIIFMIVNRERNSKNITKQKVQKLNRISTIHIGIIEILSCNEIIINQEKILRIQSMIGVMRRFQFPEFRQNNKQNER</sequence>
<accession>A0A8S1WIB6</accession>
<evidence type="ECO:0000313" key="2">
    <source>
        <dbReference type="Proteomes" id="UP000689195"/>
    </source>
</evidence>
<protein>
    <submittedName>
        <fullName evidence="1">Uncharacterized protein</fullName>
    </submittedName>
</protein>